<dbReference type="Proteomes" id="UP001151760">
    <property type="component" value="Unassembled WGS sequence"/>
</dbReference>
<dbReference type="PANTHER" id="PTHR46148:SF59">
    <property type="entry name" value="NUCLEOTIDYLTRANSFERASE, RIBONUCLEASE H"/>
    <property type="match status" value="1"/>
</dbReference>
<proteinExistence type="predicted"/>
<gene>
    <name evidence="1" type="ORF">Tco_0626090</name>
</gene>
<sequence length="316" mass="36706">MVRVSILFRHYKICLGHVLWTLETVRKLTSHWLSFHITILTTRAFNVHLLKHCTGETIEKIMQIKEKLKTARDPQKSYADKRRKSLEFNVGDRVLLKVSLWKGVVRFELRCVHDTFHVSNLKKCLADSELQVPLEEIKIDDKLYFVEEPVEIMDRDVKKLKRRARRSVQGQVPAPFRLHLVCSRRQLNSGDQSSLREFPDFALNIIKCSWEILVKSPYFALGIDRVSNRLQDLIRGLRIDLLDLAVAIDVVALVDVVVVVGYCCYKGLIDWYNSPLASWYNSPPASWYNSPPAPWYNSPPASWYNSPLAPWYNLPE</sequence>
<accession>A0ABQ4WIN1</accession>
<evidence type="ECO:0000313" key="1">
    <source>
        <dbReference type="EMBL" id="GJS52728.1"/>
    </source>
</evidence>
<dbReference type="EMBL" id="BQNB010008675">
    <property type="protein sequence ID" value="GJS52728.1"/>
    <property type="molecule type" value="Genomic_DNA"/>
</dbReference>
<reference evidence="1" key="2">
    <citation type="submission" date="2022-01" db="EMBL/GenBank/DDBJ databases">
        <authorList>
            <person name="Yamashiro T."/>
            <person name="Shiraishi A."/>
            <person name="Satake H."/>
            <person name="Nakayama K."/>
        </authorList>
    </citation>
    <scope>NUCLEOTIDE SEQUENCE</scope>
</reference>
<comment type="caution">
    <text evidence="1">The sequence shown here is derived from an EMBL/GenBank/DDBJ whole genome shotgun (WGS) entry which is preliminary data.</text>
</comment>
<evidence type="ECO:0000313" key="2">
    <source>
        <dbReference type="Proteomes" id="UP001151760"/>
    </source>
</evidence>
<organism evidence="1 2">
    <name type="scientific">Tanacetum coccineum</name>
    <dbReference type="NCBI Taxonomy" id="301880"/>
    <lineage>
        <taxon>Eukaryota</taxon>
        <taxon>Viridiplantae</taxon>
        <taxon>Streptophyta</taxon>
        <taxon>Embryophyta</taxon>
        <taxon>Tracheophyta</taxon>
        <taxon>Spermatophyta</taxon>
        <taxon>Magnoliopsida</taxon>
        <taxon>eudicotyledons</taxon>
        <taxon>Gunneridae</taxon>
        <taxon>Pentapetalae</taxon>
        <taxon>asterids</taxon>
        <taxon>campanulids</taxon>
        <taxon>Asterales</taxon>
        <taxon>Asteraceae</taxon>
        <taxon>Asteroideae</taxon>
        <taxon>Anthemideae</taxon>
        <taxon>Anthemidinae</taxon>
        <taxon>Tanacetum</taxon>
    </lineage>
</organism>
<dbReference type="PANTHER" id="PTHR46148">
    <property type="entry name" value="CHROMO DOMAIN-CONTAINING PROTEIN"/>
    <property type="match status" value="1"/>
</dbReference>
<protein>
    <recommendedName>
        <fullName evidence="3">Reverse transcriptase domain-containing protein</fullName>
    </recommendedName>
</protein>
<evidence type="ECO:0008006" key="3">
    <source>
        <dbReference type="Google" id="ProtNLM"/>
    </source>
</evidence>
<reference evidence="1" key="1">
    <citation type="journal article" date="2022" name="Int. J. Mol. Sci.">
        <title>Draft Genome of Tanacetum Coccineum: Genomic Comparison of Closely Related Tanacetum-Family Plants.</title>
        <authorList>
            <person name="Yamashiro T."/>
            <person name="Shiraishi A."/>
            <person name="Nakayama K."/>
            <person name="Satake H."/>
        </authorList>
    </citation>
    <scope>NUCLEOTIDE SEQUENCE</scope>
</reference>
<name>A0ABQ4WIN1_9ASTR</name>
<keyword evidence="2" id="KW-1185">Reference proteome</keyword>